<accession>A0A7C4L222</accession>
<comment type="caution">
    <text evidence="1">The sequence shown here is derived from an EMBL/GenBank/DDBJ whole genome shotgun (WGS) entry which is preliminary data.</text>
</comment>
<dbReference type="EMBL" id="DSXR01000079">
    <property type="protein sequence ID" value="HGS87535.1"/>
    <property type="molecule type" value="Genomic_DNA"/>
</dbReference>
<organism evidence="1">
    <name type="scientific">Bellilinea caldifistulae</name>
    <dbReference type="NCBI Taxonomy" id="360411"/>
    <lineage>
        <taxon>Bacteria</taxon>
        <taxon>Bacillati</taxon>
        <taxon>Chloroflexota</taxon>
        <taxon>Anaerolineae</taxon>
        <taxon>Anaerolineales</taxon>
        <taxon>Anaerolineaceae</taxon>
        <taxon>Bellilinea</taxon>
    </lineage>
</organism>
<name>A0A7C4L222_9CHLR</name>
<proteinExistence type="predicted"/>
<protein>
    <submittedName>
        <fullName evidence="1">Uncharacterized protein</fullName>
    </submittedName>
</protein>
<gene>
    <name evidence="1" type="ORF">ENT17_07935</name>
</gene>
<evidence type="ECO:0000313" key="1">
    <source>
        <dbReference type="EMBL" id="HGS87535.1"/>
    </source>
</evidence>
<sequence>MPLPLPSSRLPVAAAEIAIRPIQMFVSRHRRRIWIVRTFPSAVSGSYPPIRTASTAITMA</sequence>
<dbReference type="AlphaFoldDB" id="A0A7C4L222"/>
<reference evidence="1" key="1">
    <citation type="journal article" date="2020" name="mSystems">
        <title>Genome- and Community-Level Interaction Insights into Carbon Utilization and Element Cycling Functions of Hydrothermarchaeota in Hydrothermal Sediment.</title>
        <authorList>
            <person name="Zhou Z."/>
            <person name="Liu Y."/>
            <person name="Xu W."/>
            <person name="Pan J."/>
            <person name="Luo Z.H."/>
            <person name="Li M."/>
        </authorList>
    </citation>
    <scope>NUCLEOTIDE SEQUENCE [LARGE SCALE GENOMIC DNA]</scope>
    <source>
        <strain evidence="1">SpSt-556</strain>
    </source>
</reference>